<dbReference type="AlphaFoldDB" id="A0AA47KNE6"/>
<geneLocation type="plasmid" evidence="2 3">
    <name>unnamed</name>
</geneLocation>
<keyword evidence="2" id="KW-0614">Plasmid</keyword>
<evidence type="ECO:0000256" key="1">
    <source>
        <dbReference type="SAM" id="MobiDB-lite"/>
    </source>
</evidence>
<sequence>MARLAIQCSCGKMTGEIIDAQQSQRCVCFCSDCQAYAQTLNYHTELEPGGGTELLQITPAQLRIYRGRDQLMCLRLSDRGLYRWYTNCCHTPIANTIHPDIPFVGVVSACYHIEGENEEEIGPVRWYVQGQDARSTPTAKHVHPRFPLRLMLLTAVKGLWARLLGKHRPNVFFDREGRPRGLIHHGGKPSPSPRGRQPLP</sequence>
<reference evidence="2" key="1">
    <citation type="submission" date="2022-09" db="EMBL/GenBank/DDBJ databases">
        <authorList>
            <person name="Li Z.-J."/>
        </authorList>
    </citation>
    <scope>NUCLEOTIDE SEQUENCE</scope>
    <source>
        <strain evidence="2">TGB11</strain>
        <plasmid evidence="2">unnamed</plasmid>
    </source>
</reference>
<gene>
    <name evidence="2" type="ORF">N8M53_14650</name>
</gene>
<dbReference type="RefSeq" id="WP_269580100.1">
    <property type="nucleotide sequence ID" value="NZ_CP114589.1"/>
</dbReference>
<dbReference type="Proteomes" id="UP001164748">
    <property type="component" value="Plasmid unnamed"/>
</dbReference>
<name>A0AA47KNE6_9GAMM</name>
<proteinExistence type="predicted"/>
<evidence type="ECO:0000313" key="2">
    <source>
        <dbReference type="EMBL" id="WBA10048.1"/>
    </source>
</evidence>
<dbReference type="InterPro" id="IPR046149">
    <property type="entry name" value="DUF6151"/>
</dbReference>
<feature type="region of interest" description="Disordered" evidence="1">
    <location>
        <begin position="175"/>
        <end position="200"/>
    </location>
</feature>
<protein>
    <submittedName>
        <fullName evidence="2">DUF6151 family protein</fullName>
    </submittedName>
</protein>
<dbReference type="EMBL" id="CP114589">
    <property type="protein sequence ID" value="WBA10048.1"/>
    <property type="molecule type" value="Genomic_DNA"/>
</dbReference>
<organism evidence="2 3">
    <name type="scientific">Salinivibrio kushneri</name>
    <dbReference type="NCBI Taxonomy" id="1908198"/>
    <lineage>
        <taxon>Bacteria</taxon>
        <taxon>Pseudomonadati</taxon>
        <taxon>Pseudomonadota</taxon>
        <taxon>Gammaproteobacteria</taxon>
        <taxon>Vibrionales</taxon>
        <taxon>Vibrionaceae</taxon>
        <taxon>Salinivibrio</taxon>
    </lineage>
</organism>
<dbReference type="Pfam" id="PF19648">
    <property type="entry name" value="DUF6151"/>
    <property type="match status" value="1"/>
</dbReference>
<evidence type="ECO:0000313" key="3">
    <source>
        <dbReference type="Proteomes" id="UP001164748"/>
    </source>
</evidence>
<accession>A0AA47KNE6</accession>